<sequence>MTRDTAGPLRPLLADELPEARRTLLAMYQRVRRYAVPMWMIEAATERRLAGDAAGACAVAGIDLDIDFAKVAQECGQETADEIAEDLRHLAPDLLRWHLPRVLDPPGGVWNWRGVLRRYPAGANLQVDRAWKEPLRLTLQVRTKRSGEAVLPDRGTWNYHLHRSYWDARHTDELRERCGGTDRIPFFHADGRPLDLAELPGGPRPDDPVATVEWLTMLWDQGRTGEALAACGITLAPGERDTWPDRPQVAVERLVAEARHVLDHGVPEPRLVTPPRRREPTVWVDSNDETRPFTDLELTFGRSGGVTVRRRNRPLGEELIVTLAEYRHPADFDLLRFGYLRPDDLHPLVCRALFPARDPAAGSGPPPPASSADDGELLERAFHGDTPGVMALLDAGSDPRTRNEAGETLLHLLVRLDHEALLPRLLAAGLDVNTVDAQGHTPLHAAAEWLSARRQADDLIDRLIDAGGIDVCGQRGVTSCLGSDVTRTPPPPEDAVWQLRPPPTAEKLARLRKKAKRGRYRSLVNLARGLYLTGHGPREVLAECFGVAFPEEFFALAEHLPPAGHDPEDFEHHAWKLAVPPDRGGPVAPSSEPFGDLDDDYNDEMVLKRDRDLIPLVRLSDRRTEYGGLTLCYRSSELTSGRTTVFGVDILGPDEEVERCGPSLLAVLREHHAAVIDRLEATELDDPQRLTDHRAALDQVKALIGPDDDHAPTTRRAPATATLRARASRGDYRSMSRLARALYATGLGPREVLAECFGVALPEEFFVIVEANPHDAVPGHVTNLPWELAVPLDRGGPLVRPSPMMWRPERRIFAWDPDLVPLMALYGDARIDHGAKTPQPWVPHGNLILCYRLSELAAGRSTVVGVPWRRTDEGGELSVRPGGPSLLTVLHEYLTALHHLDEWEFMQPWNWGAGSIDDTTVEESRESVEELEALQRRLSVRTRPAGE</sequence>
<gene>
    <name evidence="2" type="ORF">ACFOY2_21680</name>
</gene>
<evidence type="ECO:0000256" key="1">
    <source>
        <dbReference type="PROSITE-ProRule" id="PRU00023"/>
    </source>
</evidence>
<dbReference type="PROSITE" id="PS50088">
    <property type="entry name" value="ANK_REPEAT"/>
    <property type="match status" value="1"/>
</dbReference>
<dbReference type="RefSeq" id="WP_379529873.1">
    <property type="nucleotide sequence ID" value="NZ_JBHSBI010000010.1"/>
</dbReference>
<protein>
    <submittedName>
        <fullName evidence="2">Ankyrin repeat domain-containing protein</fullName>
    </submittedName>
</protein>
<dbReference type="InterPro" id="IPR002110">
    <property type="entry name" value="Ankyrin_rpt"/>
</dbReference>
<dbReference type="InterPro" id="IPR036770">
    <property type="entry name" value="Ankyrin_rpt-contain_sf"/>
</dbReference>
<keyword evidence="1" id="KW-0040">ANK repeat</keyword>
<dbReference type="SMART" id="SM00248">
    <property type="entry name" value="ANK"/>
    <property type="match status" value="2"/>
</dbReference>
<feature type="repeat" description="ANK" evidence="1">
    <location>
        <begin position="405"/>
        <end position="437"/>
    </location>
</feature>
<dbReference type="Pfam" id="PF12796">
    <property type="entry name" value="Ank_2"/>
    <property type="match status" value="1"/>
</dbReference>
<organism evidence="2 3">
    <name type="scientific">Nonomuraea purpurea</name>
    <dbReference type="NCBI Taxonomy" id="1849276"/>
    <lineage>
        <taxon>Bacteria</taxon>
        <taxon>Bacillati</taxon>
        <taxon>Actinomycetota</taxon>
        <taxon>Actinomycetes</taxon>
        <taxon>Streptosporangiales</taxon>
        <taxon>Streptosporangiaceae</taxon>
        <taxon>Nonomuraea</taxon>
    </lineage>
</organism>
<dbReference type="SUPFAM" id="SSF48403">
    <property type="entry name" value="Ankyrin repeat"/>
    <property type="match status" value="1"/>
</dbReference>
<dbReference type="Proteomes" id="UP001595851">
    <property type="component" value="Unassembled WGS sequence"/>
</dbReference>
<dbReference type="Gene3D" id="1.25.40.20">
    <property type="entry name" value="Ankyrin repeat-containing domain"/>
    <property type="match status" value="1"/>
</dbReference>
<evidence type="ECO:0000313" key="3">
    <source>
        <dbReference type="Proteomes" id="UP001595851"/>
    </source>
</evidence>
<keyword evidence="3" id="KW-1185">Reference proteome</keyword>
<reference evidence="3" key="1">
    <citation type="journal article" date="2019" name="Int. J. Syst. Evol. Microbiol.">
        <title>The Global Catalogue of Microorganisms (GCM) 10K type strain sequencing project: providing services to taxonomists for standard genome sequencing and annotation.</title>
        <authorList>
            <consortium name="The Broad Institute Genomics Platform"/>
            <consortium name="The Broad Institute Genome Sequencing Center for Infectious Disease"/>
            <person name="Wu L."/>
            <person name="Ma J."/>
        </authorList>
    </citation>
    <scope>NUCLEOTIDE SEQUENCE [LARGE SCALE GENOMIC DNA]</scope>
    <source>
        <strain evidence="3">TBRC 1276</strain>
    </source>
</reference>
<dbReference type="EMBL" id="JBHSBI010000010">
    <property type="protein sequence ID" value="MFC4009855.1"/>
    <property type="molecule type" value="Genomic_DNA"/>
</dbReference>
<name>A0ABV8GA42_9ACTN</name>
<accession>A0ABV8GA42</accession>
<proteinExistence type="predicted"/>
<comment type="caution">
    <text evidence="2">The sequence shown here is derived from an EMBL/GenBank/DDBJ whole genome shotgun (WGS) entry which is preliminary data.</text>
</comment>
<dbReference type="PROSITE" id="PS50297">
    <property type="entry name" value="ANK_REP_REGION"/>
    <property type="match status" value="1"/>
</dbReference>
<evidence type="ECO:0000313" key="2">
    <source>
        <dbReference type="EMBL" id="MFC4009855.1"/>
    </source>
</evidence>